<feature type="domain" description="Amine oxidase" evidence="4">
    <location>
        <begin position="56"/>
        <end position="143"/>
    </location>
</feature>
<reference evidence="5 6" key="1">
    <citation type="submission" date="2021-06" db="EMBL/GenBank/DDBJ databases">
        <authorList>
            <person name="Palmer J.M."/>
        </authorList>
    </citation>
    <scope>NUCLEOTIDE SEQUENCE [LARGE SCALE GENOMIC DNA]</scope>
    <source>
        <strain evidence="6">if_2019</strain>
        <tissue evidence="5">Muscle</tissue>
    </source>
</reference>
<evidence type="ECO:0000259" key="4">
    <source>
        <dbReference type="Pfam" id="PF01593"/>
    </source>
</evidence>
<proteinExistence type="predicted"/>
<dbReference type="PANTHER" id="PTHR10742:SF342">
    <property type="entry name" value="AMINE OXIDASE"/>
    <property type="match status" value="1"/>
</dbReference>
<accession>A0ABV0VAJ5</accession>
<evidence type="ECO:0000256" key="2">
    <source>
        <dbReference type="ARBA" id="ARBA00022630"/>
    </source>
</evidence>
<sequence>MLLLTLHQSHSSAVSLRDALDDCLKDNDYDKLMDIAKNGLPQIHKPHHVAIVGAGMAGLTAAKLLRDAGHQVTIIEASERVGGRVETYRNYEEGWHAEIGAMRIPSFHSIVLTFAKKLGVELRDFIMDDNNTYYMVNGVKRRNYEVKENPDILKYDVNEDERGKSADKLLQQSLDE</sequence>
<dbReference type="PRINTS" id="PR00419">
    <property type="entry name" value="ADXRDTASE"/>
</dbReference>
<dbReference type="InterPro" id="IPR036188">
    <property type="entry name" value="FAD/NAD-bd_sf"/>
</dbReference>
<evidence type="ECO:0000313" key="6">
    <source>
        <dbReference type="Proteomes" id="UP001482620"/>
    </source>
</evidence>
<dbReference type="EMBL" id="JAHRIQ010099330">
    <property type="protein sequence ID" value="MEQ2253718.1"/>
    <property type="molecule type" value="Genomic_DNA"/>
</dbReference>
<comment type="cofactor">
    <cofactor evidence="1">
        <name>FAD</name>
        <dbReference type="ChEBI" id="CHEBI:57692"/>
    </cofactor>
</comment>
<organism evidence="5 6">
    <name type="scientific">Ilyodon furcidens</name>
    <name type="common">goldbreast splitfin</name>
    <dbReference type="NCBI Taxonomy" id="33524"/>
    <lineage>
        <taxon>Eukaryota</taxon>
        <taxon>Metazoa</taxon>
        <taxon>Chordata</taxon>
        <taxon>Craniata</taxon>
        <taxon>Vertebrata</taxon>
        <taxon>Euteleostomi</taxon>
        <taxon>Actinopterygii</taxon>
        <taxon>Neopterygii</taxon>
        <taxon>Teleostei</taxon>
        <taxon>Neoteleostei</taxon>
        <taxon>Acanthomorphata</taxon>
        <taxon>Ovalentaria</taxon>
        <taxon>Atherinomorphae</taxon>
        <taxon>Cyprinodontiformes</taxon>
        <taxon>Goodeidae</taxon>
        <taxon>Ilyodon</taxon>
    </lineage>
</organism>
<keyword evidence="3" id="KW-0274">FAD</keyword>
<dbReference type="SUPFAM" id="SSF51905">
    <property type="entry name" value="FAD/NAD(P)-binding domain"/>
    <property type="match status" value="1"/>
</dbReference>
<dbReference type="InterPro" id="IPR050281">
    <property type="entry name" value="Flavin_monoamine_oxidase"/>
</dbReference>
<feature type="non-terminal residue" evidence="5">
    <location>
        <position position="176"/>
    </location>
</feature>
<dbReference type="Gene3D" id="3.50.50.60">
    <property type="entry name" value="FAD/NAD(P)-binding domain"/>
    <property type="match status" value="1"/>
</dbReference>
<keyword evidence="2" id="KW-0285">Flavoprotein</keyword>
<dbReference type="PANTHER" id="PTHR10742">
    <property type="entry name" value="FLAVIN MONOAMINE OXIDASE"/>
    <property type="match status" value="1"/>
</dbReference>
<dbReference type="Gene3D" id="1.10.405.10">
    <property type="entry name" value="Guanine Nucleotide Dissociation Inhibitor, domain 1"/>
    <property type="match status" value="1"/>
</dbReference>
<evidence type="ECO:0000313" key="5">
    <source>
        <dbReference type="EMBL" id="MEQ2253718.1"/>
    </source>
</evidence>
<name>A0ABV0VAJ5_9TELE</name>
<evidence type="ECO:0000256" key="1">
    <source>
        <dbReference type="ARBA" id="ARBA00001974"/>
    </source>
</evidence>
<evidence type="ECO:0000256" key="3">
    <source>
        <dbReference type="ARBA" id="ARBA00022827"/>
    </source>
</evidence>
<keyword evidence="6" id="KW-1185">Reference proteome</keyword>
<dbReference type="Gene3D" id="3.90.660.10">
    <property type="match status" value="1"/>
</dbReference>
<dbReference type="InterPro" id="IPR002937">
    <property type="entry name" value="Amino_oxidase"/>
</dbReference>
<dbReference type="Proteomes" id="UP001482620">
    <property type="component" value="Unassembled WGS sequence"/>
</dbReference>
<gene>
    <name evidence="5" type="ORF">ILYODFUR_035259</name>
</gene>
<comment type="caution">
    <text evidence="5">The sequence shown here is derived from an EMBL/GenBank/DDBJ whole genome shotgun (WGS) entry which is preliminary data.</text>
</comment>
<dbReference type="Pfam" id="PF01593">
    <property type="entry name" value="Amino_oxidase"/>
    <property type="match status" value="1"/>
</dbReference>
<protein>
    <recommendedName>
        <fullName evidence="4">Amine oxidase domain-containing protein</fullName>
    </recommendedName>
</protein>